<dbReference type="InterPro" id="IPR005158">
    <property type="entry name" value="BTAD"/>
</dbReference>
<protein>
    <submittedName>
        <fullName evidence="7">Transcriptional regulator</fullName>
    </submittedName>
</protein>
<accession>A0A4R2IJC9</accession>
<dbReference type="SUPFAM" id="SSF48452">
    <property type="entry name" value="TPR-like"/>
    <property type="match status" value="1"/>
</dbReference>
<evidence type="ECO:0000313" key="8">
    <source>
        <dbReference type="Proteomes" id="UP000295573"/>
    </source>
</evidence>
<dbReference type="GO" id="GO:0003677">
    <property type="term" value="F:DNA binding"/>
    <property type="evidence" value="ECO:0007669"/>
    <property type="project" value="UniProtKB-UniRule"/>
</dbReference>
<dbReference type="Pfam" id="PF03704">
    <property type="entry name" value="BTAD"/>
    <property type="match status" value="1"/>
</dbReference>
<keyword evidence="3 5" id="KW-0238">DNA-binding</keyword>
<keyword evidence="8" id="KW-1185">Reference proteome</keyword>
<evidence type="ECO:0000256" key="3">
    <source>
        <dbReference type="ARBA" id="ARBA00023125"/>
    </source>
</evidence>
<dbReference type="InterPro" id="IPR041664">
    <property type="entry name" value="AAA_16"/>
</dbReference>
<comment type="caution">
    <text evidence="7">The sequence shown here is derived from an EMBL/GenBank/DDBJ whole genome shotgun (WGS) entry which is preliminary data.</text>
</comment>
<feature type="DNA-binding region" description="OmpR/PhoB-type" evidence="5">
    <location>
        <begin position="11"/>
        <end position="116"/>
    </location>
</feature>
<name>A0A4R2IJC9_9ACTN</name>
<dbReference type="PANTHER" id="PTHR35807">
    <property type="entry name" value="TRANSCRIPTIONAL REGULATOR REDD-RELATED"/>
    <property type="match status" value="1"/>
</dbReference>
<evidence type="ECO:0000259" key="6">
    <source>
        <dbReference type="PROSITE" id="PS51755"/>
    </source>
</evidence>
<dbReference type="InterPro" id="IPR001867">
    <property type="entry name" value="OmpR/PhoB-type_DNA-bd"/>
</dbReference>
<dbReference type="GO" id="GO:0000160">
    <property type="term" value="P:phosphorelay signal transduction system"/>
    <property type="evidence" value="ECO:0007669"/>
    <property type="project" value="InterPro"/>
</dbReference>
<dbReference type="PROSITE" id="PS51755">
    <property type="entry name" value="OMPR_PHOB"/>
    <property type="match status" value="1"/>
</dbReference>
<comment type="similarity">
    <text evidence="1">Belongs to the AfsR/DnrI/RedD regulatory family.</text>
</comment>
<sequence length="1118" mass="120388">MVRAFGFCWGAGAWTYPHVMRVGILGAAEVLRDGAPVELGGRKQRMLLSALALYGGQPVAVDSLIDMLWRDSPPPSALPTLQVYLAGVRKALEPGRPARTLPTVVVTVAPGYALRLPEHGIDSGLFASAVNAAHRRLGNWSDEASGSITAPDLAPGELNSVVSELDDALALWRGTPYTDLDDIPVATAERARLEELRLVALEDRAVARLALGQHLTVAAELEALTAEHPLRERLWTLRVLALAGAGRQADALEALRRVRHVLADELGLDPGTTLRGLETAVLRQDPALVWRSKPINGAPRASASFVGRAAEIEALEQLLDQATAEPQFAVLVGEPGIGKSRLAAELGARARSRGFAVLTGRCSEDEGAPPMWPWMGVLRGLADDLPAAAELMGRLESGDQTLPEDVEAARFRLWNLMADVLVAASAVRPLLVILDDLHWAAPSSLKLLGHLADMLDTGRLLVVATRRAAPELTGPLAQVAESLGRRHALRLDLQGLSTAEAAALIEVATHRKPGTREAEALRERTDGNPFFLVELLRDGSSEVPAAVTDVVARRVARLPEPTGDLLRTAAVIGREFDLAVLAAAGGRDEDDVLDQLDPALAAGVIAEGDRVERFRFAHALVRDVVHAGLPAARRARRHAAIASVLDGAGAAPSETARHWLAAGPAHAARAWRAAAEAAELAGRLYAYEEAAALLADALEVQQADGSATPLDRYDLLMARADACRWSVDRDGVNAALTAAAHQAAKLGDVVRMTQAAVGTTEAALWQTRVYGQSDQYMIAVLRRALRELPAEDGELRCRALLVLATELYHTDAPAYREALVEQGMAMARRLGDPALLVWACQAAFIASWRPATGPDRLRLADEAIAIAVERADPIREVLARTLRAIVAGELGLVAEMWDEISRTRAIAEPRRLLYALIVLGELESPWLAMQGRFAEAERIIEARRELMTGASMPQRHESIVAGYACNKLWQGRIADMIPAFQALVGVSPMPFDLTIQWMLVRAGRLDEARALGTGYLAPSTDDWVAMHHHCIAAEVAFALEQPEAGRALYQWLSPYAGRVCSAGFSVAIGPVDAFLALAARAAGERDIAARHAARALELCAEWKIPLVAQWMREQRDLF</sequence>
<dbReference type="InterPro" id="IPR011990">
    <property type="entry name" value="TPR-like_helical_dom_sf"/>
</dbReference>
<dbReference type="Proteomes" id="UP000295573">
    <property type="component" value="Unassembled WGS sequence"/>
</dbReference>
<feature type="domain" description="OmpR/PhoB-type" evidence="6">
    <location>
        <begin position="11"/>
        <end position="116"/>
    </location>
</feature>
<evidence type="ECO:0000256" key="2">
    <source>
        <dbReference type="ARBA" id="ARBA00023015"/>
    </source>
</evidence>
<keyword evidence="4" id="KW-0804">Transcription</keyword>
<dbReference type="SUPFAM" id="SSF46894">
    <property type="entry name" value="C-terminal effector domain of the bipartite response regulators"/>
    <property type="match status" value="1"/>
</dbReference>
<keyword evidence="2" id="KW-0805">Transcription regulation</keyword>
<organism evidence="7 8">
    <name type="scientific">Kribbella antiqua</name>
    <dbReference type="NCBI Taxonomy" id="2512217"/>
    <lineage>
        <taxon>Bacteria</taxon>
        <taxon>Bacillati</taxon>
        <taxon>Actinomycetota</taxon>
        <taxon>Actinomycetes</taxon>
        <taxon>Propionibacteriales</taxon>
        <taxon>Kribbellaceae</taxon>
        <taxon>Kribbella</taxon>
    </lineage>
</organism>
<evidence type="ECO:0000256" key="4">
    <source>
        <dbReference type="ARBA" id="ARBA00023163"/>
    </source>
</evidence>
<dbReference type="SMART" id="SM01043">
    <property type="entry name" value="BTAD"/>
    <property type="match status" value="1"/>
</dbReference>
<dbReference type="CDD" id="cd15831">
    <property type="entry name" value="BTAD"/>
    <property type="match status" value="1"/>
</dbReference>
<dbReference type="EMBL" id="SLWR01000010">
    <property type="protein sequence ID" value="TCO44366.1"/>
    <property type="molecule type" value="Genomic_DNA"/>
</dbReference>
<dbReference type="InterPro" id="IPR036388">
    <property type="entry name" value="WH-like_DNA-bd_sf"/>
</dbReference>
<dbReference type="PANTHER" id="PTHR35807:SF1">
    <property type="entry name" value="TRANSCRIPTIONAL REGULATOR REDD"/>
    <property type="match status" value="1"/>
</dbReference>
<dbReference type="InterPro" id="IPR027417">
    <property type="entry name" value="P-loop_NTPase"/>
</dbReference>
<reference evidence="7 8" key="1">
    <citation type="journal article" date="2015" name="Stand. Genomic Sci.">
        <title>Genomic Encyclopedia of Bacterial and Archaeal Type Strains, Phase III: the genomes of soil and plant-associated and newly described type strains.</title>
        <authorList>
            <person name="Whitman W.B."/>
            <person name="Woyke T."/>
            <person name="Klenk H.P."/>
            <person name="Zhou Y."/>
            <person name="Lilburn T.G."/>
            <person name="Beck B.J."/>
            <person name="De Vos P."/>
            <person name="Vandamme P."/>
            <person name="Eisen J.A."/>
            <person name="Garrity G."/>
            <person name="Hugenholtz P."/>
            <person name="Kyrpides N.C."/>
        </authorList>
    </citation>
    <scope>NUCLEOTIDE SEQUENCE [LARGE SCALE GENOMIC DNA]</scope>
    <source>
        <strain evidence="7 8">VKM Ac-2541</strain>
    </source>
</reference>
<dbReference type="SUPFAM" id="SSF52540">
    <property type="entry name" value="P-loop containing nucleoside triphosphate hydrolases"/>
    <property type="match status" value="1"/>
</dbReference>
<dbReference type="GO" id="GO:0006355">
    <property type="term" value="P:regulation of DNA-templated transcription"/>
    <property type="evidence" value="ECO:0007669"/>
    <property type="project" value="InterPro"/>
</dbReference>
<dbReference type="Gene3D" id="3.40.50.300">
    <property type="entry name" value="P-loop containing nucleotide triphosphate hydrolases"/>
    <property type="match status" value="1"/>
</dbReference>
<dbReference type="InterPro" id="IPR016032">
    <property type="entry name" value="Sig_transdc_resp-reg_C-effctor"/>
</dbReference>
<dbReference type="Pfam" id="PF13191">
    <property type="entry name" value="AAA_16"/>
    <property type="match status" value="1"/>
</dbReference>
<evidence type="ECO:0000313" key="7">
    <source>
        <dbReference type="EMBL" id="TCO44366.1"/>
    </source>
</evidence>
<proteinExistence type="inferred from homology"/>
<evidence type="ECO:0000256" key="5">
    <source>
        <dbReference type="PROSITE-ProRule" id="PRU01091"/>
    </source>
</evidence>
<dbReference type="Gene3D" id="1.10.10.10">
    <property type="entry name" value="Winged helix-like DNA-binding domain superfamily/Winged helix DNA-binding domain"/>
    <property type="match status" value="1"/>
</dbReference>
<evidence type="ECO:0000256" key="1">
    <source>
        <dbReference type="ARBA" id="ARBA00005820"/>
    </source>
</evidence>
<dbReference type="InterPro" id="IPR051677">
    <property type="entry name" value="AfsR-DnrI-RedD_regulator"/>
</dbReference>
<dbReference type="Gene3D" id="1.25.40.10">
    <property type="entry name" value="Tetratricopeptide repeat domain"/>
    <property type="match status" value="1"/>
</dbReference>
<dbReference type="SMART" id="SM00862">
    <property type="entry name" value="Trans_reg_C"/>
    <property type="match status" value="1"/>
</dbReference>
<dbReference type="AlphaFoldDB" id="A0A4R2IJC9"/>
<gene>
    <name evidence="7" type="ORF">EV646_11076</name>
</gene>